<comment type="caution">
    <text evidence="5">The sequence shown here is derived from an EMBL/GenBank/DDBJ whole genome shotgun (WGS) entry which is preliminary data.</text>
</comment>
<dbReference type="RefSeq" id="WP_377466062.1">
    <property type="nucleotide sequence ID" value="NZ_JBHUOP010000002.1"/>
</dbReference>
<dbReference type="Gene3D" id="3.40.50.2300">
    <property type="match status" value="2"/>
</dbReference>
<dbReference type="PANTHER" id="PTHR30146:SF109">
    <property type="entry name" value="HTH-TYPE TRANSCRIPTIONAL REGULATOR GALS"/>
    <property type="match status" value="1"/>
</dbReference>
<dbReference type="InterPro" id="IPR028082">
    <property type="entry name" value="Peripla_BP_I"/>
</dbReference>
<dbReference type="PROSITE" id="PS50932">
    <property type="entry name" value="HTH_LACI_2"/>
    <property type="match status" value="1"/>
</dbReference>
<organism evidence="5 6">
    <name type="scientific">Populibacterium corticicola</name>
    <dbReference type="NCBI Taxonomy" id="1812826"/>
    <lineage>
        <taxon>Bacteria</taxon>
        <taxon>Bacillati</taxon>
        <taxon>Actinomycetota</taxon>
        <taxon>Actinomycetes</taxon>
        <taxon>Micrococcales</taxon>
        <taxon>Jonesiaceae</taxon>
        <taxon>Populibacterium</taxon>
    </lineage>
</organism>
<dbReference type="Pfam" id="PF00356">
    <property type="entry name" value="LacI"/>
    <property type="match status" value="1"/>
</dbReference>
<name>A0ABW5XFT6_9MICO</name>
<dbReference type="InterPro" id="IPR000843">
    <property type="entry name" value="HTH_LacI"/>
</dbReference>
<proteinExistence type="predicted"/>
<dbReference type="CDD" id="cd01392">
    <property type="entry name" value="HTH_LacI"/>
    <property type="match status" value="1"/>
</dbReference>
<evidence type="ECO:0000256" key="1">
    <source>
        <dbReference type="ARBA" id="ARBA00023015"/>
    </source>
</evidence>
<evidence type="ECO:0000313" key="5">
    <source>
        <dbReference type="EMBL" id="MFD2840269.1"/>
    </source>
</evidence>
<gene>
    <name evidence="5" type="ORF">ACFSYH_06760</name>
</gene>
<keyword evidence="3" id="KW-0804">Transcription</keyword>
<dbReference type="InterPro" id="IPR010982">
    <property type="entry name" value="Lambda_DNA-bd_dom_sf"/>
</dbReference>
<keyword evidence="1" id="KW-0805">Transcription regulation</keyword>
<dbReference type="SUPFAM" id="SSF53822">
    <property type="entry name" value="Periplasmic binding protein-like I"/>
    <property type="match status" value="1"/>
</dbReference>
<dbReference type="Gene3D" id="1.10.260.40">
    <property type="entry name" value="lambda repressor-like DNA-binding domains"/>
    <property type="match status" value="1"/>
</dbReference>
<protein>
    <submittedName>
        <fullName evidence="5">LacI family DNA-binding transcriptional regulator</fullName>
    </submittedName>
</protein>
<keyword evidence="2 5" id="KW-0238">DNA-binding</keyword>
<accession>A0ABW5XFT6</accession>
<dbReference type="GO" id="GO:0003677">
    <property type="term" value="F:DNA binding"/>
    <property type="evidence" value="ECO:0007669"/>
    <property type="project" value="UniProtKB-KW"/>
</dbReference>
<evidence type="ECO:0000256" key="3">
    <source>
        <dbReference type="ARBA" id="ARBA00023163"/>
    </source>
</evidence>
<dbReference type="Proteomes" id="UP001597391">
    <property type="component" value="Unassembled WGS sequence"/>
</dbReference>
<reference evidence="6" key="1">
    <citation type="journal article" date="2019" name="Int. J. Syst. Evol. Microbiol.">
        <title>The Global Catalogue of Microorganisms (GCM) 10K type strain sequencing project: providing services to taxonomists for standard genome sequencing and annotation.</title>
        <authorList>
            <consortium name="The Broad Institute Genomics Platform"/>
            <consortium name="The Broad Institute Genome Sequencing Center for Infectious Disease"/>
            <person name="Wu L."/>
            <person name="Ma J."/>
        </authorList>
    </citation>
    <scope>NUCLEOTIDE SEQUENCE [LARGE SCALE GENOMIC DNA]</scope>
    <source>
        <strain evidence="6">KCTC 33576</strain>
    </source>
</reference>
<evidence type="ECO:0000256" key="2">
    <source>
        <dbReference type="ARBA" id="ARBA00023125"/>
    </source>
</evidence>
<dbReference type="SMART" id="SM00354">
    <property type="entry name" value="HTH_LACI"/>
    <property type="match status" value="1"/>
</dbReference>
<dbReference type="Pfam" id="PF13377">
    <property type="entry name" value="Peripla_BP_3"/>
    <property type="match status" value="1"/>
</dbReference>
<dbReference type="InterPro" id="IPR046335">
    <property type="entry name" value="LacI/GalR-like_sensor"/>
</dbReference>
<keyword evidence="6" id="KW-1185">Reference proteome</keyword>
<feature type="domain" description="HTH lacI-type" evidence="4">
    <location>
        <begin position="5"/>
        <end position="59"/>
    </location>
</feature>
<evidence type="ECO:0000259" key="4">
    <source>
        <dbReference type="PROSITE" id="PS50932"/>
    </source>
</evidence>
<dbReference type="PANTHER" id="PTHR30146">
    <property type="entry name" value="LACI-RELATED TRANSCRIPTIONAL REPRESSOR"/>
    <property type="match status" value="1"/>
</dbReference>
<evidence type="ECO:0000313" key="6">
    <source>
        <dbReference type="Proteomes" id="UP001597391"/>
    </source>
</evidence>
<dbReference type="CDD" id="cd06267">
    <property type="entry name" value="PBP1_LacI_sugar_binding-like"/>
    <property type="match status" value="1"/>
</dbReference>
<dbReference type="EMBL" id="JBHUOP010000002">
    <property type="protein sequence ID" value="MFD2840269.1"/>
    <property type="molecule type" value="Genomic_DNA"/>
</dbReference>
<sequence>MNRPATIADVARLAGWSIATVSRHVNGAGKVSPEAAAAIQRSIEELGYVPSASARGLVSQQTGMIGLVLPAVRDESPVVESNNLVEYDAQTATQIAEVCHSYQNDIIRGAESAAWEIGHAITIAAVRDPEANSRVRDMASRVDGLVVVGDAVEANLLTHLARRVPVVLVDSTRHESIHDYVDSADAVGAGLLAQHLVEEHGVTQLVFVAGTSLTAVERRCFTVLERLGATLLQVSDATASEPEVVAALVQRREDTGRLGLVCSSDELGVRVLRLAEQAGLSVPDDAAITGFDDCRIGRAAKPRLTSVRQAPLDLGALAVEALQRRLSNPQSEPQHYEVPITVVVRESCGAHSTSPPVSA</sequence>
<dbReference type="SUPFAM" id="SSF47413">
    <property type="entry name" value="lambda repressor-like DNA-binding domains"/>
    <property type="match status" value="1"/>
</dbReference>